<keyword evidence="3" id="KW-1185">Reference proteome</keyword>
<evidence type="ECO:0000313" key="3">
    <source>
        <dbReference type="Proteomes" id="UP000265520"/>
    </source>
</evidence>
<feature type="region of interest" description="Disordered" evidence="1">
    <location>
        <begin position="1"/>
        <end position="26"/>
    </location>
</feature>
<accession>A0A392UVR7</accession>
<comment type="caution">
    <text evidence="2">The sequence shown here is derived from an EMBL/GenBank/DDBJ whole genome shotgun (WGS) entry which is preliminary data.</text>
</comment>
<dbReference type="Proteomes" id="UP000265520">
    <property type="component" value="Unassembled WGS sequence"/>
</dbReference>
<name>A0A392UVR7_9FABA</name>
<proteinExistence type="predicted"/>
<gene>
    <name evidence="2" type="ORF">A2U01_0100252</name>
</gene>
<evidence type="ECO:0000313" key="2">
    <source>
        <dbReference type="EMBL" id="MCI78981.1"/>
    </source>
</evidence>
<evidence type="ECO:0000256" key="1">
    <source>
        <dbReference type="SAM" id="MobiDB-lite"/>
    </source>
</evidence>
<feature type="non-terminal residue" evidence="2">
    <location>
        <position position="26"/>
    </location>
</feature>
<organism evidence="2 3">
    <name type="scientific">Trifolium medium</name>
    <dbReference type="NCBI Taxonomy" id="97028"/>
    <lineage>
        <taxon>Eukaryota</taxon>
        <taxon>Viridiplantae</taxon>
        <taxon>Streptophyta</taxon>
        <taxon>Embryophyta</taxon>
        <taxon>Tracheophyta</taxon>
        <taxon>Spermatophyta</taxon>
        <taxon>Magnoliopsida</taxon>
        <taxon>eudicotyledons</taxon>
        <taxon>Gunneridae</taxon>
        <taxon>Pentapetalae</taxon>
        <taxon>rosids</taxon>
        <taxon>fabids</taxon>
        <taxon>Fabales</taxon>
        <taxon>Fabaceae</taxon>
        <taxon>Papilionoideae</taxon>
        <taxon>50 kb inversion clade</taxon>
        <taxon>NPAAA clade</taxon>
        <taxon>Hologalegina</taxon>
        <taxon>IRL clade</taxon>
        <taxon>Trifolieae</taxon>
        <taxon>Trifolium</taxon>
    </lineage>
</organism>
<dbReference type="AlphaFoldDB" id="A0A392UVR7"/>
<protein>
    <submittedName>
        <fullName evidence="2">Uncharacterized protein</fullName>
    </submittedName>
</protein>
<feature type="compositionally biased region" description="Basic and acidic residues" evidence="1">
    <location>
        <begin position="1"/>
        <end position="11"/>
    </location>
</feature>
<sequence length="26" mass="2767">MFSMEKSDAYRKGSAGKKWYGGAPGG</sequence>
<reference evidence="2 3" key="1">
    <citation type="journal article" date="2018" name="Front. Plant Sci.">
        <title>Red Clover (Trifolium pratense) and Zigzag Clover (T. medium) - A Picture of Genomic Similarities and Differences.</title>
        <authorList>
            <person name="Dluhosova J."/>
            <person name="Istvanek J."/>
            <person name="Nedelnik J."/>
            <person name="Repkova J."/>
        </authorList>
    </citation>
    <scope>NUCLEOTIDE SEQUENCE [LARGE SCALE GENOMIC DNA]</scope>
    <source>
        <strain evidence="3">cv. 10/8</strain>
        <tissue evidence="2">Leaf</tissue>
    </source>
</reference>
<dbReference type="EMBL" id="LXQA010963375">
    <property type="protein sequence ID" value="MCI78981.1"/>
    <property type="molecule type" value="Genomic_DNA"/>
</dbReference>